<dbReference type="SUPFAM" id="SSF53383">
    <property type="entry name" value="PLP-dependent transferases"/>
    <property type="match status" value="1"/>
</dbReference>
<dbReference type="PANTHER" id="PTHR30244">
    <property type="entry name" value="TRANSAMINASE"/>
    <property type="match status" value="1"/>
</dbReference>
<gene>
    <name evidence="4" type="ORF">HLPR_26820</name>
</gene>
<feature type="modified residue" description="N6-(pyridoxal phosphate)lysine" evidence="2">
    <location>
        <position position="205"/>
    </location>
</feature>
<dbReference type="GO" id="GO:0030170">
    <property type="term" value="F:pyridoxal phosphate binding"/>
    <property type="evidence" value="ECO:0007669"/>
    <property type="project" value="TreeGrafter"/>
</dbReference>
<accession>A0AAU9ESG3</accession>
<feature type="active site" description="Proton acceptor" evidence="1">
    <location>
        <position position="205"/>
    </location>
</feature>
<proteinExistence type="inferred from homology"/>
<name>A0AAU9ESG3_9FIRM</name>
<dbReference type="InterPro" id="IPR026385">
    <property type="entry name" value="LegC-like"/>
</dbReference>
<keyword evidence="4" id="KW-0808">Transferase</keyword>
<dbReference type="InterPro" id="IPR000653">
    <property type="entry name" value="DegT/StrS_aminotransferase"/>
</dbReference>
<evidence type="ECO:0000256" key="2">
    <source>
        <dbReference type="PIRSR" id="PIRSR000390-2"/>
    </source>
</evidence>
<dbReference type="Gene3D" id="3.40.640.10">
    <property type="entry name" value="Type I PLP-dependent aspartate aminotransferase-like (Major domain)"/>
    <property type="match status" value="1"/>
</dbReference>
<dbReference type="KEGG" id="hprf:HLPR_26820"/>
<keyword evidence="5" id="KW-1185">Reference proteome</keyword>
<dbReference type="Proteomes" id="UP001321786">
    <property type="component" value="Chromosome"/>
</dbReference>
<evidence type="ECO:0000256" key="1">
    <source>
        <dbReference type="PIRSR" id="PIRSR000390-1"/>
    </source>
</evidence>
<evidence type="ECO:0000313" key="5">
    <source>
        <dbReference type="Proteomes" id="UP001321786"/>
    </source>
</evidence>
<dbReference type="Pfam" id="PF01041">
    <property type="entry name" value="DegT_DnrJ_EryC1"/>
    <property type="match status" value="1"/>
</dbReference>
<dbReference type="InterPro" id="IPR015422">
    <property type="entry name" value="PyrdxlP-dep_Trfase_small"/>
</dbReference>
<dbReference type="GO" id="GO:0000271">
    <property type="term" value="P:polysaccharide biosynthetic process"/>
    <property type="evidence" value="ECO:0007669"/>
    <property type="project" value="TreeGrafter"/>
</dbReference>
<dbReference type="RefSeq" id="WP_338535942.1">
    <property type="nucleotide sequence ID" value="NZ_AP028654.1"/>
</dbReference>
<keyword evidence="4" id="KW-0032">Aminotransferase</keyword>
<dbReference type="PANTHER" id="PTHR30244:SF30">
    <property type="entry name" value="BLR5990 PROTEIN"/>
    <property type="match status" value="1"/>
</dbReference>
<dbReference type="EMBL" id="AP028654">
    <property type="protein sequence ID" value="BEP30351.1"/>
    <property type="molecule type" value="Genomic_DNA"/>
</dbReference>
<organism evidence="4 5">
    <name type="scientific">Helicovermis profundi</name>
    <dbReference type="NCBI Taxonomy" id="3065157"/>
    <lineage>
        <taxon>Bacteria</taxon>
        <taxon>Bacillati</taxon>
        <taxon>Bacillota</taxon>
        <taxon>Clostridia</taxon>
        <taxon>Helicovermis</taxon>
    </lineage>
</organism>
<dbReference type="Gene3D" id="3.90.1150.10">
    <property type="entry name" value="Aspartate Aminotransferase, domain 1"/>
    <property type="match status" value="1"/>
</dbReference>
<evidence type="ECO:0000256" key="3">
    <source>
        <dbReference type="RuleBase" id="RU004508"/>
    </source>
</evidence>
<protein>
    <submittedName>
        <fullName evidence="4">LegC family aminotransferase</fullName>
    </submittedName>
</protein>
<dbReference type="InterPro" id="IPR015424">
    <property type="entry name" value="PyrdxlP-dep_Trfase"/>
</dbReference>
<reference evidence="4 5" key="1">
    <citation type="submission" date="2023-08" db="EMBL/GenBank/DDBJ databases">
        <title>Helicovermis profunda gen. nov., sp. nov., a novel mesophilic, fermentative bacterium within the Bacillota from a deep-sea hydrothermal vent chimney.</title>
        <authorList>
            <person name="Miyazaki U."/>
            <person name="Mizutani D."/>
            <person name="Hashimoto Y."/>
            <person name="Tame A."/>
            <person name="Sawayama S."/>
            <person name="Miyazaki J."/>
            <person name="Takai K."/>
            <person name="Nakagawa S."/>
        </authorList>
    </citation>
    <scope>NUCLEOTIDE SEQUENCE [LARGE SCALE GENOMIC DNA]</scope>
    <source>
        <strain evidence="4 5">S502</strain>
    </source>
</reference>
<dbReference type="NCBIfam" id="TIGR04181">
    <property type="entry name" value="NHT_00031"/>
    <property type="match status" value="1"/>
</dbReference>
<comment type="similarity">
    <text evidence="3">Belongs to the DegT/DnrJ/EryC1 family.</text>
</comment>
<dbReference type="PIRSF" id="PIRSF000390">
    <property type="entry name" value="PLP_StrS"/>
    <property type="match status" value="1"/>
</dbReference>
<evidence type="ECO:0000313" key="4">
    <source>
        <dbReference type="EMBL" id="BEP30351.1"/>
    </source>
</evidence>
<keyword evidence="2 3" id="KW-0663">Pyridoxal phosphate</keyword>
<dbReference type="InterPro" id="IPR015421">
    <property type="entry name" value="PyrdxlP-dep_Trfase_major"/>
</dbReference>
<sequence>MSQKFIPLSVPNLKGNELEYVTHAVQTEWVSTGGPYVNDFELRVAEYAKCKGAVSCQNGTSGLHIALKVCGVTKEDEVIVPTLTFIAAVNPVKYIGAEPIFMDCDDSLTMDVDKLKDFCETECSFLDGKLINNLTKKHIKALIVVHIFGNMANMEGIIKLANKYNLKVIEDATEAIGTYYIEGKYKGKHAGTIGNIGVYSFNGNKIMTTGGGGMIVSDNVELLRKAKHLTTQAKSDELYYTHDEIGYNYRMTNLQAALGLAQLEQLEDFIKVKKDNYDFYKNEVQEIPGLRILNFNGKIRPNYWFYALYVEQEYALNRNQIIEYLASKNIQARPIWELISDQNPYEGSQTYKIDEAKKYLKKVVNIPCSSSLSREDASYVIECLKQPEVV</sequence>
<dbReference type="GO" id="GO:0008483">
    <property type="term" value="F:transaminase activity"/>
    <property type="evidence" value="ECO:0007669"/>
    <property type="project" value="UniProtKB-KW"/>
</dbReference>
<dbReference type="CDD" id="cd00616">
    <property type="entry name" value="AHBA_syn"/>
    <property type="match status" value="1"/>
</dbReference>
<dbReference type="AlphaFoldDB" id="A0AAU9ESG3"/>